<evidence type="ECO:0000313" key="2">
    <source>
        <dbReference type="EMBL" id="KIU01430.1"/>
    </source>
</evidence>
<dbReference type="EMBL" id="JXIG01000363">
    <property type="protein sequence ID" value="KIU01430.1"/>
    <property type="molecule type" value="Genomic_DNA"/>
</dbReference>
<accession>A0AA40JQ09</accession>
<dbReference type="SUPFAM" id="SSF51569">
    <property type="entry name" value="Aldolase"/>
    <property type="match status" value="1"/>
</dbReference>
<proteinExistence type="predicted"/>
<evidence type="ECO:0000256" key="1">
    <source>
        <dbReference type="SAM" id="MobiDB-lite"/>
    </source>
</evidence>
<dbReference type="Pfam" id="PF01081">
    <property type="entry name" value="Aldolase"/>
    <property type="match status" value="1"/>
</dbReference>
<protein>
    <submittedName>
        <fullName evidence="2">Uncharacterized protein</fullName>
    </submittedName>
</protein>
<comment type="caution">
    <text evidence="2">The sequence shown here is derived from an EMBL/GenBank/DDBJ whole genome shotgun (WGS) entry which is preliminary data.</text>
</comment>
<gene>
    <name evidence="2" type="ORF">QU38_01670</name>
</gene>
<reference evidence="2 3" key="1">
    <citation type="submission" date="2015-01" db="EMBL/GenBank/DDBJ databases">
        <title>Characterization of Swiss Staphylococcus aureus strains involved in food poisoning.</title>
        <authorList>
            <person name="Crovadore J."/>
            <person name="Chablais R."/>
            <person name="Tonacini J."/>
            <person name="Schnyder B."/>
            <person name="Lefort F."/>
        </authorList>
    </citation>
    <scope>NUCLEOTIDE SEQUENCE [LARGE SCALE GENOMIC DNA]</scope>
    <source>
        <strain evidence="2 3">SA-120</strain>
    </source>
</reference>
<feature type="compositionally biased region" description="Basic and acidic residues" evidence="1">
    <location>
        <begin position="42"/>
        <end position="51"/>
    </location>
</feature>
<dbReference type="InterPro" id="IPR000887">
    <property type="entry name" value="Aldlse_KDPG_KHG"/>
</dbReference>
<feature type="non-terminal residue" evidence="2">
    <location>
        <position position="148"/>
    </location>
</feature>
<sequence>PAGRQGDLDARARGQGRAGRGRARPLLPQPGRRRRRPGAVPRPERRGDRRRSGLALEGPSVAVGLRPAVRRQGPVPGSDVLHSGEAHHAPAAGPVRRRRGVRAGACPLNIEAIMKTAPVIPVLVIEDAATARPLAEALVKGGLRVLEV</sequence>
<organism evidence="2 3">
    <name type="scientific">Staphylococcus aureus</name>
    <dbReference type="NCBI Taxonomy" id="1280"/>
    <lineage>
        <taxon>Bacteria</taxon>
        <taxon>Bacillati</taxon>
        <taxon>Bacillota</taxon>
        <taxon>Bacilli</taxon>
        <taxon>Bacillales</taxon>
        <taxon>Staphylococcaceae</taxon>
        <taxon>Staphylococcus</taxon>
    </lineage>
</organism>
<dbReference type="GO" id="GO:0016829">
    <property type="term" value="F:lyase activity"/>
    <property type="evidence" value="ECO:0007669"/>
    <property type="project" value="InterPro"/>
</dbReference>
<feature type="non-terminal residue" evidence="2">
    <location>
        <position position="1"/>
    </location>
</feature>
<name>A0AA40JQ09_STAAU</name>
<dbReference type="AlphaFoldDB" id="A0AA40JQ09"/>
<feature type="compositionally biased region" description="Basic and acidic residues" evidence="1">
    <location>
        <begin position="1"/>
        <end position="12"/>
    </location>
</feature>
<dbReference type="Gene3D" id="3.20.20.70">
    <property type="entry name" value="Aldolase class I"/>
    <property type="match status" value="1"/>
</dbReference>
<dbReference type="Proteomes" id="UP000032274">
    <property type="component" value="Unassembled WGS sequence"/>
</dbReference>
<evidence type="ECO:0000313" key="3">
    <source>
        <dbReference type="Proteomes" id="UP000032274"/>
    </source>
</evidence>
<feature type="region of interest" description="Disordered" evidence="1">
    <location>
        <begin position="1"/>
        <end position="98"/>
    </location>
</feature>
<dbReference type="InterPro" id="IPR013785">
    <property type="entry name" value="Aldolase_TIM"/>
</dbReference>